<dbReference type="AlphaFoldDB" id="A0A859D4E5"/>
<accession>A0A859D4E5</accession>
<name>A0A859D4E5_9GAMM</name>
<reference evidence="1 2" key="1">
    <citation type="submission" date="2020-06" db="EMBL/GenBank/DDBJ databases">
        <authorList>
            <person name="Voronona O.L."/>
            <person name="Aksenova E.I."/>
            <person name="Kunda M.S."/>
            <person name="Semenov A.N."/>
            <person name="Ryzhova N."/>
        </authorList>
    </citation>
    <scope>NUCLEOTIDE SEQUENCE [LARGE SCALE GENOMIC DNA]</scope>
    <source>
        <strain evidence="1 2">MPKMM3633</strain>
    </source>
</reference>
<dbReference type="KEGG" id="mpri:MP3633_3062"/>
<evidence type="ECO:0000313" key="1">
    <source>
        <dbReference type="EMBL" id="QKK81789.1"/>
    </source>
</evidence>
<organism evidence="1 2">
    <name type="scientific">Marinomonas primoryensis</name>
    <dbReference type="NCBI Taxonomy" id="178399"/>
    <lineage>
        <taxon>Bacteria</taxon>
        <taxon>Pseudomonadati</taxon>
        <taxon>Pseudomonadota</taxon>
        <taxon>Gammaproteobacteria</taxon>
        <taxon>Oceanospirillales</taxon>
        <taxon>Oceanospirillaceae</taxon>
        <taxon>Marinomonas</taxon>
    </lineage>
</organism>
<dbReference type="EMBL" id="CP054301">
    <property type="protein sequence ID" value="QKK81789.1"/>
    <property type="molecule type" value="Genomic_DNA"/>
</dbReference>
<proteinExistence type="predicted"/>
<dbReference type="Proteomes" id="UP000509371">
    <property type="component" value="Chromosome"/>
</dbReference>
<evidence type="ECO:0000313" key="2">
    <source>
        <dbReference type="Proteomes" id="UP000509371"/>
    </source>
</evidence>
<sequence>MLASLHRLNIKLFGAYNLLSSFQLAELFSSNVLGVSKRQGSCKGEISKNTSSGAELTIRGMHCAKIAP</sequence>
<protein>
    <submittedName>
        <fullName evidence="1">Uncharacterized protein</fullName>
    </submittedName>
</protein>
<gene>
    <name evidence="1" type="ORF">MP3633_3062</name>
</gene>